<dbReference type="GO" id="GO:0005737">
    <property type="term" value="C:cytoplasm"/>
    <property type="evidence" value="ECO:0007669"/>
    <property type="project" value="TreeGrafter"/>
</dbReference>
<dbReference type="SMART" id="SM00220">
    <property type="entry name" value="S_TKc"/>
    <property type="match status" value="1"/>
</dbReference>
<reference evidence="2 3" key="1">
    <citation type="submission" date="2019-09" db="EMBL/GenBank/DDBJ databases">
        <title>Genome Sequence of Larkinella sp MA1.</title>
        <authorList>
            <person name="Srinivasan S."/>
        </authorList>
    </citation>
    <scope>NUCLEOTIDE SEQUENCE [LARGE SCALE GENOMIC DNA]</scope>
    <source>
        <strain evidence="2 3">MA1</strain>
    </source>
</reference>
<dbReference type="PROSITE" id="PS50011">
    <property type="entry name" value="PROTEIN_KINASE_DOM"/>
    <property type="match status" value="1"/>
</dbReference>
<sequence>MNYFDLTPEFISKYKISSYKNANHGGQKKVFIVNVGTEVFALKVVENADERLDRELEIYKKYNTSYGIPKIKEIDKFGKNLIIFEEYIEGNDLSDISSTFNNNEEKIIKLIKEIVLILDPIWTANFVHRDLKPQNIRIKPNGDPVVLDFGIARDLNSDSITATGGQPLSYLYATPEQYQGKKNLISYRTDFFNLGLIAYYLYTNSLPFGNNKIEIDKIYQKPIPLVKLDSSIIERFCNAVLKNNPSERPRNVEIVLNLLIR</sequence>
<gene>
    <name evidence="2" type="ORF">F0P93_05965</name>
</gene>
<dbReference type="InterPro" id="IPR045269">
    <property type="entry name" value="Atg1-like"/>
</dbReference>
<dbReference type="SUPFAM" id="SSF56112">
    <property type="entry name" value="Protein kinase-like (PK-like)"/>
    <property type="match status" value="1"/>
</dbReference>
<dbReference type="InterPro" id="IPR011009">
    <property type="entry name" value="Kinase-like_dom_sf"/>
</dbReference>
<dbReference type="AlphaFoldDB" id="A0A5N1JMB0"/>
<dbReference type="InterPro" id="IPR000719">
    <property type="entry name" value="Prot_kinase_dom"/>
</dbReference>
<dbReference type="Gene3D" id="1.10.510.10">
    <property type="entry name" value="Transferase(Phosphotransferase) domain 1"/>
    <property type="match status" value="1"/>
</dbReference>
<evidence type="ECO:0000313" key="2">
    <source>
        <dbReference type="EMBL" id="KAA9357281.1"/>
    </source>
</evidence>
<keyword evidence="2" id="KW-0418">Kinase</keyword>
<dbReference type="GO" id="GO:0005524">
    <property type="term" value="F:ATP binding"/>
    <property type="evidence" value="ECO:0007669"/>
    <property type="project" value="InterPro"/>
</dbReference>
<accession>A0A5N1JMB0</accession>
<keyword evidence="3" id="KW-1185">Reference proteome</keyword>
<dbReference type="Pfam" id="PF00069">
    <property type="entry name" value="Pkinase"/>
    <property type="match status" value="1"/>
</dbReference>
<proteinExistence type="predicted"/>
<dbReference type="PANTHER" id="PTHR24348">
    <property type="entry name" value="SERINE/THREONINE-PROTEIN KINASE UNC-51-RELATED"/>
    <property type="match status" value="1"/>
</dbReference>
<evidence type="ECO:0000313" key="3">
    <source>
        <dbReference type="Proteomes" id="UP000326344"/>
    </source>
</evidence>
<dbReference type="Proteomes" id="UP000326344">
    <property type="component" value="Unassembled WGS sequence"/>
</dbReference>
<protein>
    <submittedName>
        <fullName evidence="2">Protein kinase</fullName>
    </submittedName>
</protein>
<dbReference type="GO" id="GO:0004674">
    <property type="term" value="F:protein serine/threonine kinase activity"/>
    <property type="evidence" value="ECO:0007669"/>
    <property type="project" value="InterPro"/>
</dbReference>
<evidence type="ECO:0000259" key="1">
    <source>
        <dbReference type="PROSITE" id="PS50011"/>
    </source>
</evidence>
<dbReference type="EMBL" id="VTWS01000001">
    <property type="protein sequence ID" value="KAA9357281.1"/>
    <property type="molecule type" value="Genomic_DNA"/>
</dbReference>
<feature type="domain" description="Protein kinase" evidence="1">
    <location>
        <begin position="16"/>
        <end position="260"/>
    </location>
</feature>
<comment type="caution">
    <text evidence="2">The sequence shown here is derived from an EMBL/GenBank/DDBJ whole genome shotgun (WGS) entry which is preliminary data.</text>
</comment>
<organism evidence="2 3">
    <name type="scientific">Larkinella humicola</name>
    <dbReference type="NCBI Taxonomy" id="2607654"/>
    <lineage>
        <taxon>Bacteria</taxon>
        <taxon>Pseudomonadati</taxon>
        <taxon>Bacteroidota</taxon>
        <taxon>Cytophagia</taxon>
        <taxon>Cytophagales</taxon>
        <taxon>Spirosomataceae</taxon>
        <taxon>Larkinella</taxon>
    </lineage>
</organism>
<dbReference type="RefSeq" id="WP_150875413.1">
    <property type="nucleotide sequence ID" value="NZ_VTWS01000001.1"/>
</dbReference>
<keyword evidence="2" id="KW-0808">Transferase</keyword>
<name>A0A5N1JMB0_9BACT</name>